<evidence type="ECO:0000313" key="11">
    <source>
        <dbReference type="EMBL" id="AGK95856.1"/>
    </source>
</evidence>
<evidence type="ECO:0000256" key="7">
    <source>
        <dbReference type="PROSITE-ProRule" id="PRU00169"/>
    </source>
</evidence>
<organism evidence="11 12">
    <name type="scientific">Clostridium pasteurianum BC1</name>
    <dbReference type="NCBI Taxonomy" id="86416"/>
    <lineage>
        <taxon>Bacteria</taxon>
        <taxon>Bacillati</taxon>
        <taxon>Bacillota</taxon>
        <taxon>Clostridia</taxon>
        <taxon>Eubacteriales</taxon>
        <taxon>Clostridiaceae</taxon>
        <taxon>Clostridium</taxon>
    </lineage>
</organism>
<feature type="transmembrane region" description="Helical" evidence="8">
    <location>
        <begin position="200"/>
        <end position="221"/>
    </location>
</feature>
<dbReference type="Gene3D" id="3.40.50.2300">
    <property type="match status" value="1"/>
</dbReference>
<dbReference type="Gene3D" id="3.30.565.10">
    <property type="entry name" value="Histidine kinase-like ATPase, C-terminal domain"/>
    <property type="match status" value="2"/>
</dbReference>
<evidence type="ECO:0000256" key="4">
    <source>
        <dbReference type="ARBA" id="ARBA00022777"/>
    </source>
</evidence>
<dbReference type="Proteomes" id="UP000013523">
    <property type="component" value="Chromosome"/>
</dbReference>
<dbReference type="PROSITE" id="PS50109">
    <property type="entry name" value="HIS_KIN"/>
    <property type="match status" value="2"/>
</dbReference>
<evidence type="ECO:0000313" key="12">
    <source>
        <dbReference type="Proteomes" id="UP000013523"/>
    </source>
</evidence>
<dbReference type="EMBL" id="CP003261">
    <property type="protein sequence ID" value="AGK95856.1"/>
    <property type="molecule type" value="Genomic_DNA"/>
</dbReference>
<dbReference type="RefSeq" id="WP_015614180.1">
    <property type="nucleotide sequence ID" value="NC_021182.1"/>
</dbReference>
<dbReference type="STRING" id="86416.Clopa_0832"/>
<protein>
    <recommendedName>
        <fullName evidence="3">Stage 0 sporulation protein A homolog</fullName>
        <ecNumber evidence="2">2.7.13.3</ecNumber>
    </recommendedName>
</protein>
<feature type="transmembrane region" description="Helical" evidence="8">
    <location>
        <begin position="258"/>
        <end position="281"/>
    </location>
</feature>
<dbReference type="InterPro" id="IPR005467">
    <property type="entry name" value="His_kinase_dom"/>
</dbReference>
<dbReference type="eggNOG" id="COG2972">
    <property type="taxonomic scope" value="Bacteria"/>
</dbReference>
<dbReference type="InterPro" id="IPR050640">
    <property type="entry name" value="Bact_2-comp_sensor_kinase"/>
</dbReference>
<proteinExistence type="predicted"/>
<evidence type="ECO:0000256" key="3">
    <source>
        <dbReference type="ARBA" id="ARBA00018672"/>
    </source>
</evidence>
<accession>R4K274</accession>
<evidence type="ECO:0000256" key="2">
    <source>
        <dbReference type="ARBA" id="ARBA00012438"/>
    </source>
</evidence>
<dbReference type="PROSITE" id="PS50110">
    <property type="entry name" value="RESPONSE_REGULATORY"/>
    <property type="match status" value="1"/>
</dbReference>
<dbReference type="AlphaFoldDB" id="R4K274"/>
<dbReference type="Pfam" id="PF07695">
    <property type="entry name" value="7TMR-DISM_7TM"/>
    <property type="match status" value="1"/>
</dbReference>
<dbReference type="PATRIC" id="fig|86416.3.peg.823"/>
<feature type="domain" description="Histidine kinase" evidence="9">
    <location>
        <begin position="906"/>
        <end position="1004"/>
    </location>
</feature>
<feature type="transmembrane region" description="Helical" evidence="8">
    <location>
        <begin position="382"/>
        <end position="399"/>
    </location>
</feature>
<keyword evidence="4" id="KW-0418">Kinase</keyword>
<dbReference type="GO" id="GO:0016020">
    <property type="term" value="C:membrane"/>
    <property type="evidence" value="ECO:0007669"/>
    <property type="project" value="InterPro"/>
</dbReference>
<gene>
    <name evidence="11" type="ORF">Clopa_0832</name>
</gene>
<evidence type="ECO:0000256" key="1">
    <source>
        <dbReference type="ARBA" id="ARBA00000085"/>
    </source>
</evidence>
<dbReference type="InterPro" id="IPR011623">
    <property type="entry name" value="7TMR_DISM_rcpt_extracell_dom1"/>
</dbReference>
<comment type="function">
    <text evidence="6">May play the central regulatory role in sporulation. It may be an element of the effector pathway responsible for the activation of sporulation genes in response to nutritional stress. Spo0A may act in concert with spo0H (a sigma factor) to control the expression of some genes that are critical to the sporulation process.</text>
</comment>
<keyword evidence="4" id="KW-0808">Transferase</keyword>
<feature type="transmembrane region" description="Helical" evidence="8">
    <location>
        <begin position="228"/>
        <end position="246"/>
    </location>
</feature>
<dbReference type="SMART" id="SM00388">
    <property type="entry name" value="HisKA"/>
    <property type="match status" value="1"/>
</dbReference>
<dbReference type="InterPro" id="IPR001789">
    <property type="entry name" value="Sig_transdc_resp-reg_receiver"/>
</dbReference>
<dbReference type="eggNOG" id="COG0745">
    <property type="taxonomic scope" value="Bacteria"/>
</dbReference>
<dbReference type="InterPro" id="IPR003661">
    <property type="entry name" value="HisK_dim/P_dom"/>
</dbReference>
<sequence length="1004" mass="114875">MKKILIICTSIIFALILIFLFQYDQNKNLPKIDNGVIDISNWNPYTENSIVLSGKWDFYWKKLISDDKDYSKDAPASIPAYWNGIVIHGNSLPGYGFATYRLKVKAKQGEKLYLKINSQSTAYRLIISGKEIAHNGIVSSNSNTGAAEYLPLVTYFTAPSDEFYINFQVSNYATWRGGFKSPIIMGSEEKIRIINNWNTFFLDLLSGCTFILFCFFLIIFFTENRNVSFLYFSLCGLDILLSRFFSYNYVARNYFPHISFHLSLTIGVIIYYWISVTFLLYINSIFSKKITQIATHIAVIIALSLSLLTLILPTNIFSALQDYFSWLHIIYLSFIIFTLVKEFKDGNKDVLPMLIATSLIFTTVANDILYSYNLFRIVDMPLAPFGVFALMISIVFVFAKQYIRNYNKNKELLDQIIYINAVKDEFLVNVSKELRTPVNSIIVSTEKFKASTYKHIESPELKAIEQIHSSGLRVLDMLNNIMIYSKLQYDELKFNKEIFSISILLKGIISEYSYLIGNDISYIPSENSEKTPLVYADRYWISRVLYNLFNICLKHTENRNNILVKTKIEHKKVYIHIYSSGMPLETIELIQGHFMDDEKHSTIPDNLGVSIYIIKYIIKNHNNIISIKPTYSGYKFTFTLDISDEKLFNGNNDPSFEDLGKNNIITPWITFKTDGANKTAVIIANDVPNIKAISGALNQIDFSVNGFIIGKNALKYIENEKDIDVAIMEAAIPDISGFEICSRLRKKYTKLELPVIIITSRVESESVIQSFEAGANDCVFEPYDIVELRARIDTLCSLKKAISTSIENEMAFLRAQIKPHFLFNVLNTITCYCYTDPSASIELIEKLSMYLRYSFDFDIEKKECLLCDEVEFTRNYLDIEKARFGELIYYEFNIENSDNIYVPPFIVQPLVENSLKHGILKKPNGGKVLICGKQNNGNYILTVEDNGIGMSEDKLKGVLLGELADGTGIGLKNIRKRLKHIYNTDLLIESTLNKGTKVTITLKI</sequence>
<reference evidence="11 12" key="1">
    <citation type="submission" date="2012-01" db="EMBL/GenBank/DDBJ databases">
        <title>Complete sequence of chromosome of Clostridium pasteurianum BC1.</title>
        <authorList>
            <consortium name="US DOE Joint Genome Institute"/>
            <person name="Lucas S."/>
            <person name="Han J."/>
            <person name="Lapidus A."/>
            <person name="Cheng J.-F."/>
            <person name="Goodwin L."/>
            <person name="Pitluck S."/>
            <person name="Peters L."/>
            <person name="Mikhailova N."/>
            <person name="Teshima H."/>
            <person name="Detter J.C."/>
            <person name="Han C."/>
            <person name="Tapia R."/>
            <person name="Land M."/>
            <person name="Hauser L."/>
            <person name="Kyrpides N."/>
            <person name="Ivanova N."/>
            <person name="Pagani I."/>
            <person name="Dunn J."/>
            <person name="Taghavi S."/>
            <person name="Francis A."/>
            <person name="van der Lelie D."/>
            <person name="Woyke T."/>
        </authorList>
    </citation>
    <scope>NUCLEOTIDE SEQUENCE [LARGE SCALE GENOMIC DNA]</scope>
    <source>
        <strain evidence="11 12">BC1</strain>
    </source>
</reference>
<dbReference type="SMART" id="SM00448">
    <property type="entry name" value="REC"/>
    <property type="match status" value="1"/>
</dbReference>
<dbReference type="SUPFAM" id="SSF52172">
    <property type="entry name" value="CheY-like"/>
    <property type="match status" value="1"/>
</dbReference>
<dbReference type="PANTHER" id="PTHR34220:SF7">
    <property type="entry name" value="SENSOR HISTIDINE KINASE YPDA"/>
    <property type="match status" value="1"/>
</dbReference>
<dbReference type="Gene3D" id="1.10.287.130">
    <property type="match status" value="1"/>
</dbReference>
<dbReference type="CDD" id="cd00082">
    <property type="entry name" value="HisKA"/>
    <property type="match status" value="1"/>
</dbReference>
<dbReference type="Pfam" id="PF06580">
    <property type="entry name" value="His_kinase"/>
    <property type="match status" value="1"/>
</dbReference>
<dbReference type="Pfam" id="PF00072">
    <property type="entry name" value="Response_reg"/>
    <property type="match status" value="1"/>
</dbReference>
<dbReference type="InterPro" id="IPR036097">
    <property type="entry name" value="HisK_dim/P_sf"/>
</dbReference>
<evidence type="ECO:0000259" key="9">
    <source>
        <dbReference type="PROSITE" id="PS50109"/>
    </source>
</evidence>
<dbReference type="KEGG" id="cpas:Clopa_0832"/>
<comment type="caution">
    <text evidence="7">Lacks conserved residue(s) required for the propagation of feature annotation.</text>
</comment>
<feature type="domain" description="Histidine kinase" evidence="9">
    <location>
        <begin position="429"/>
        <end position="644"/>
    </location>
</feature>
<keyword evidence="8" id="KW-1133">Transmembrane helix</keyword>
<feature type="transmembrane region" description="Helical" evidence="8">
    <location>
        <begin position="293"/>
        <end position="317"/>
    </location>
</feature>
<evidence type="ECO:0000256" key="8">
    <source>
        <dbReference type="SAM" id="Phobius"/>
    </source>
</evidence>
<dbReference type="InterPro" id="IPR011006">
    <property type="entry name" value="CheY-like_superfamily"/>
</dbReference>
<dbReference type="EC" id="2.7.13.3" evidence="2"/>
<dbReference type="SMART" id="SM00387">
    <property type="entry name" value="HATPase_c"/>
    <property type="match status" value="2"/>
</dbReference>
<feature type="transmembrane region" description="Helical" evidence="8">
    <location>
        <begin position="323"/>
        <end position="340"/>
    </location>
</feature>
<feature type="transmembrane region" description="Helical" evidence="8">
    <location>
        <begin position="5"/>
        <end position="23"/>
    </location>
</feature>
<evidence type="ECO:0000256" key="5">
    <source>
        <dbReference type="ARBA" id="ARBA00023012"/>
    </source>
</evidence>
<comment type="catalytic activity">
    <reaction evidence="1">
        <text>ATP + protein L-histidine = ADP + protein N-phospho-L-histidine.</text>
        <dbReference type="EC" id="2.7.13.3"/>
    </reaction>
</comment>
<dbReference type="HOGENOM" id="CLU_011115_1_0_9"/>
<dbReference type="SUPFAM" id="SSF55874">
    <property type="entry name" value="ATPase domain of HSP90 chaperone/DNA topoisomerase II/histidine kinase"/>
    <property type="match status" value="2"/>
</dbReference>
<feature type="domain" description="Response regulatory" evidence="10">
    <location>
        <begin position="679"/>
        <end position="796"/>
    </location>
</feature>
<keyword evidence="12" id="KW-1185">Reference proteome</keyword>
<keyword evidence="8" id="KW-0472">Membrane</keyword>
<dbReference type="PANTHER" id="PTHR34220">
    <property type="entry name" value="SENSOR HISTIDINE KINASE YPDA"/>
    <property type="match status" value="1"/>
</dbReference>
<dbReference type="Pfam" id="PF00512">
    <property type="entry name" value="HisKA"/>
    <property type="match status" value="1"/>
</dbReference>
<dbReference type="SUPFAM" id="SSF47384">
    <property type="entry name" value="Homodimeric domain of signal transducing histidine kinase"/>
    <property type="match status" value="1"/>
</dbReference>
<keyword evidence="8" id="KW-0812">Transmembrane</keyword>
<dbReference type="InterPro" id="IPR010559">
    <property type="entry name" value="Sig_transdc_His_kin_internal"/>
</dbReference>
<dbReference type="InterPro" id="IPR036890">
    <property type="entry name" value="HATPase_C_sf"/>
</dbReference>
<keyword evidence="5" id="KW-0902">Two-component regulatory system</keyword>
<dbReference type="OrthoDB" id="9809348at2"/>
<evidence type="ECO:0000259" key="10">
    <source>
        <dbReference type="PROSITE" id="PS50110"/>
    </source>
</evidence>
<dbReference type="InterPro" id="IPR003594">
    <property type="entry name" value="HATPase_dom"/>
</dbReference>
<evidence type="ECO:0000256" key="6">
    <source>
        <dbReference type="ARBA" id="ARBA00024867"/>
    </source>
</evidence>
<name>R4K274_CLOPA</name>
<dbReference type="Pfam" id="PF02518">
    <property type="entry name" value="HATPase_c"/>
    <property type="match status" value="1"/>
</dbReference>
<dbReference type="eggNOG" id="COG5002">
    <property type="taxonomic scope" value="Bacteria"/>
</dbReference>
<feature type="transmembrane region" description="Helical" evidence="8">
    <location>
        <begin position="352"/>
        <end position="370"/>
    </location>
</feature>
<dbReference type="GO" id="GO:0000155">
    <property type="term" value="F:phosphorelay sensor kinase activity"/>
    <property type="evidence" value="ECO:0007669"/>
    <property type="project" value="InterPro"/>
</dbReference>